<dbReference type="AlphaFoldDB" id="A0A1I4FNV3"/>
<name>A0A1I4FNV3_9HYPH</name>
<keyword evidence="3" id="KW-1185">Reference proteome</keyword>
<evidence type="ECO:0000313" key="2">
    <source>
        <dbReference type="EMBL" id="SFL19129.1"/>
    </source>
</evidence>
<feature type="chain" id="PRO_5009302749" evidence="1">
    <location>
        <begin position="27"/>
        <end position="153"/>
    </location>
</feature>
<sequence>MNGLGAILRAASTTVALALLSGMALAAQTIEVLTTAGCGCCIGWARHMEQNGFTAELRNLPMADLMQVKIGAGLKPGQTSCHTGRIDGCAIEGHVPAGEVKRLLAERPDAIGLTVPDMPYGSPGMGEAGPDADPHDVLLVRRDGTTEVFASYR</sequence>
<reference evidence="2 3" key="1">
    <citation type="submission" date="2016-10" db="EMBL/GenBank/DDBJ databases">
        <authorList>
            <person name="Varghese N."/>
            <person name="Submissions S."/>
        </authorList>
    </citation>
    <scope>NUCLEOTIDE SEQUENCE [LARGE SCALE GENOMIC DNA]</scope>
    <source>
        <strain evidence="2 3">DSM 21822</strain>
    </source>
</reference>
<evidence type="ECO:0000256" key="1">
    <source>
        <dbReference type="SAM" id="SignalP"/>
    </source>
</evidence>
<dbReference type="InterPro" id="IPR007332">
    <property type="entry name" value="DUF411"/>
</dbReference>
<keyword evidence="1" id="KW-0732">Signal</keyword>
<feature type="signal peptide" evidence="1">
    <location>
        <begin position="1"/>
        <end position="26"/>
    </location>
</feature>
<dbReference type="Proteomes" id="UP000323300">
    <property type="component" value="Unassembled WGS sequence"/>
</dbReference>
<organism evidence="2 3">
    <name type="scientific">Neomesorhizobium albiziae</name>
    <dbReference type="NCBI Taxonomy" id="335020"/>
    <lineage>
        <taxon>Bacteria</taxon>
        <taxon>Pseudomonadati</taxon>
        <taxon>Pseudomonadota</taxon>
        <taxon>Alphaproteobacteria</taxon>
        <taxon>Hyphomicrobiales</taxon>
        <taxon>Phyllobacteriaceae</taxon>
        <taxon>Neomesorhizobium</taxon>
    </lineage>
</organism>
<protein>
    <submittedName>
        <fullName evidence="2">Uncharacterized conserved protein</fullName>
    </submittedName>
</protein>
<proteinExistence type="predicted"/>
<evidence type="ECO:0000313" key="3">
    <source>
        <dbReference type="Proteomes" id="UP000323300"/>
    </source>
</evidence>
<dbReference type="RefSeq" id="WP_149764459.1">
    <property type="nucleotide sequence ID" value="NZ_BSPE01000001.1"/>
</dbReference>
<dbReference type="EMBL" id="FOSL01000052">
    <property type="protein sequence ID" value="SFL19129.1"/>
    <property type="molecule type" value="Genomic_DNA"/>
</dbReference>
<dbReference type="Pfam" id="PF04214">
    <property type="entry name" value="DUF411"/>
    <property type="match status" value="1"/>
</dbReference>
<gene>
    <name evidence="2" type="ORF">SAMN04488498_1523</name>
</gene>
<accession>A0A1I4FNV3</accession>
<dbReference type="OrthoDB" id="14727at2"/>